<organism evidence="2">
    <name type="scientific">Noccaea caerulescens</name>
    <name type="common">Alpine penny-cress</name>
    <name type="synonym">Thlaspi caerulescens</name>
    <dbReference type="NCBI Taxonomy" id="107243"/>
    <lineage>
        <taxon>Eukaryota</taxon>
        <taxon>Viridiplantae</taxon>
        <taxon>Streptophyta</taxon>
        <taxon>Embryophyta</taxon>
        <taxon>Tracheophyta</taxon>
        <taxon>Spermatophyta</taxon>
        <taxon>Magnoliopsida</taxon>
        <taxon>eudicotyledons</taxon>
        <taxon>Gunneridae</taxon>
        <taxon>Pentapetalae</taxon>
        <taxon>rosids</taxon>
        <taxon>malvids</taxon>
        <taxon>Brassicales</taxon>
        <taxon>Brassicaceae</taxon>
        <taxon>Coluteocarpeae</taxon>
        <taxon>Noccaea</taxon>
    </lineage>
</organism>
<accession>A0A1J3F949</accession>
<gene>
    <name evidence="2" type="ORF">LC_TR2701_c7_g1_i1_g.10849</name>
</gene>
<dbReference type="AlphaFoldDB" id="A0A1J3F949"/>
<sequence length="107" mass="11936">MKLQVSDLGPSYCETRDVVAPSRNNDQVNIGNISMKKHPHSRQEADFSSNDGDDEDKIELPRKKKMKKNNAATVAYSSSARSCFDTNVAASSLHTDAVHLPQDFTYY</sequence>
<feature type="compositionally biased region" description="Polar residues" evidence="1">
    <location>
        <begin position="22"/>
        <end position="32"/>
    </location>
</feature>
<dbReference type="EMBL" id="GEVK01013635">
    <property type="protein sequence ID" value="JAU39197.1"/>
    <property type="molecule type" value="Transcribed_RNA"/>
</dbReference>
<proteinExistence type="predicted"/>
<feature type="region of interest" description="Disordered" evidence="1">
    <location>
        <begin position="16"/>
        <end position="68"/>
    </location>
</feature>
<reference evidence="2" key="1">
    <citation type="submission" date="2016-07" db="EMBL/GenBank/DDBJ databases">
        <title>De novo transcriptome assembly of four accessions of the metal hyperaccumulator plant Noccaea caerulescens.</title>
        <authorList>
            <person name="Blande D."/>
            <person name="Halimaa P."/>
            <person name="Tervahauta A.I."/>
            <person name="Aarts M.G."/>
            <person name="Karenlampi S.O."/>
        </authorList>
    </citation>
    <scope>NUCLEOTIDE SEQUENCE</scope>
</reference>
<evidence type="ECO:0000313" key="2">
    <source>
        <dbReference type="EMBL" id="JAU39197.1"/>
    </source>
</evidence>
<evidence type="ECO:0000256" key="1">
    <source>
        <dbReference type="SAM" id="MobiDB-lite"/>
    </source>
</evidence>
<protein>
    <submittedName>
        <fullName evidence="2">B3 domain-containing protein REM-like 1</fullName>
    </submittedName>
</protein>
<name>A0A1J3F949_NOCCA</name>